<dbReference type="InterPro" id="IPR001647">
    <property type="entry name" value="HTH_TetR"/>
</dbReference>
<feature type="domain" description="HTH tetR-type" evidence="3">
    <location>
        <begin position="13"/>
        <end position="73"/>
    </location>
</feature>
<reference evidence="4 5" key="1">
    <citation type="journal article" date="2019" name="Emerg. Microbes Infect.">
        <title>Comprehensive subspecies identification of 175 nontuberculous mycobacteria species based on 7547 genomic profiles.</title>
        <authorList>
            <person name="Matsumoto Y."/>
            <person name="Kinjo T."/>
            <person name="Motooka D."/>
            <person name="Nabeya D."/>
            <person name="Jung N."/>
            <person name="Uechi K."/>
            <person name="Horii T."/>
            <person name="Iida T."/>
            <person name="Fujita J."/>
            <person name="Nakamura S."/>
        </authorList>
    </citation>
    <scope>NUCLEOTIDE SEQUENCE [LARGE SCALE GENOMIC DNA]</scope>
    <source>
        <strain evidence="4 5">JCM 30996</strain>
    </source>
</reference>
<dbReference type="AlphaFoldDB" id="A0A7I9ZSX5"/>
<dbReference type="Gene3D" id="1.10.357.10">
    <property type="entry name" value="Tetracycline Repressor, domain 2"/>
    <property type="match status" value="1"/>
</dbReference>
<evidence type="ECO:0000313" key="5">
    <source>
        <dbReference type="Proteomes" id="UP000465304"/>
    </source>
</evidence>
<dbReference type="PROSITE" id="PS50977">
    <property type="entry name" value="HTH_TETR_2"/>
    <property type="match status" value="1"/>
</dbReference>
<feature type="DNA-binding region" description="H-T-H motif" evidence="2">
    <location>
        <begin position="36"/>
        <end position="55"/>
    </location>
</feature>
<dbReference type="EMBL" id="BLLB01000002">
    <property type="protein sequence ID" value="GFH03949.1"/>
    <property type="molecule type" value="Genomic_DNA"/>
</dbReference>
<name>A0A7I9ZSX5_9MYCO</name>
<protein>
    <submittedName>
        <fullName evidence="4">Transcriptional regulator</fullName>
    </submittedName>
</protein>
<dbReference type="InterPro" id="IPR009057">
    <property type="entry name" value="Homeodomain-like_sf"/>
</dbReference>
<proteinExistence type="predicted"/>
<gene>
    <name evidence="4" type="ORF">MHIP_44320</name>
</gene>
<evidence type="ECO:0000313" key="4">
    <source>
        <dbReference type="EMBL" id="GFH03949.1"/>
    </source>
</evidence>
<organism evidence="4 5">
    <name type="scientific">Mycolicibacterium hippocampi</name>
    <dbReference type="NCBI Taxonomy" id="659824"/>
    <lineage>
        <taxon>Bacteria</taxon>
        <taxon>Bacillati</taxon>
        <taxon>Actinomycetota</taxon>
        <taxon>Actinomycetes</taxon>
        <taxon>Mycobacteriales</taxon>
        <taxon>Mycobacteriaceae</taxon>
        <taxon>Mycolicibacterium</taxon>
    </lineage>
</organism>
<evidence type="ECO:0000259" key="3">
    <source>
        <dbReference type="PROSITE" id="PS50977"/>
    </source>
</evidence>
<dbReference type="RefSeq" id="WP_163892092.1">
    <property type="nucleotide sequence ID" value="NZ_BLLB01000002.1"/>
</dbReference>
<dbReference type="SUPFAM" id="SSF46689">
    <property type="entry name" value="Homeodomain-like"/>
    <property type="match status" value="1"/>
</dbReference>
<dbReference type="Proteomes" id="UP000465304">
    <property type="component" value="Unassembled WGS sequence"/>
</dbReference>
<evidence type="ECO:0000256" key="2">
    <source>
        <dbReference type="PROSITE-ProRule" id="PRU00335"/>
    </source>
</evidence>
<keyword evidence="5" id="KW-1185">Reference proteome</keyword>
<sequence>MVTGDWLVGDRRAAAAERIYAAAAELIARDGIDAFDIAALEERVHCSRATIYRHVGGKAKIRDAVLARNAERIIEAVRSAVDGLSGPDRVLTAVIVALERIRADPLGQALINSMRGAADLAWITESPLPTALAVELSGYAEDDTQAGQWIVRVVLSLVYWPVTDPAEEREMLRRFLNPDSTAPRREAPPSQRV</sequence>
<dbReference type="GO" id="GO:0003677">
    <property type="term" value="F:DNA binding"/>
    <property type="evidence" value="ECO:0007669"/>
    <property type="project" value="UniProtKB-UniRule"/>
</dbReference>
<evidence type="ECO:0000256" key="1">
    <source>
        <dbReference type="ARBA" id="ARBA00023125"/>
    </source>
</evidence>
<keyword evidence="1 2" id="KW-0238">DNA-binding</keyword>
<accession>A0A7I9ZSX5</accession>
<dbReference type="Pfam" id="PF00440">
    <property type="entry name" value="TetR_N"/>
    <property type="match status" value="1"/>
</dbReference>
<comment type="caution">
    <text evidence="4">The sequence shown here is derived from an EMBL/GenBank/DDBJ whole genome shotgun (WGS) entry which is preliminary data.</text>
</comment>